<name>A0A1R4KK34_9ACTN</name>
<organism evidence="1 2">
    <name type="scientific">Luteococcus japonicus LSP_Lj1</name>
    <dbReference type="NCBI Taxonomy" id="1255658"/>
    <lineage>
        <taxon>Bacteria</taxon>
        <taxon>Bacillati</taxon>
        <taxon>Actinomycetota</taxon>
        <taxon>Actinomycetes</taxon>
        <taxon>Propionibacteriales</taxon>
        <taxon>Propionibacteriaceae</taxon>
        <taxon>Luteococcus</taxon>
    </lineage>
</organism>
<proteinExistence type="predicted"/>
<accession>A0A1R4KK34</accession>
<dbReference type="Proteomes" id="UP000188342">
    <property type="component" value="Unassembled WGS sequence"/>
</dbReference>
<dbReference type="EMBL" id="FUKQ01000059">
    <property type="protein sequence ID" value="SJN44609.1"/>
    <property type="molecule type" value="Genomic_DNA"/>
</dbReference>
<evidence type="ECO:0000313" key="1">
    <source>
        <dbReference type="EMBL" id="SJN44609.1"/>
    </source>
</evidence>
<dbReference type="AlphaFoldDB" id="A0A1R4KK34"/>
<sequence length="217" mass="24532">MFDFTMDWRFSERKDTYGFTRVTRGEMRYWALVAHFTEAPHRISYAFDYANATKDGSVPCVVERTICVLARPVVARQGDPGVWLLVPSGARGEVLDLTGRERLADPVETGDGWDLVHLTRRRISTVTPGHRLTVEYRLRITTPQPMEAIRVALPEMVELFTMDVTLPQAPGAALLIHRSEAEATYRRIALEGRQHLQYSSASAPLGIYDLMWSAPRG</sequence>
<keyword evidence="2" id="KW-1185">Reference proteome</keyword>
<evidence type="ECO:0000313" key="2">
    <source>
        <dbReference type="Proteomes" id="UP000188342"/>
    </source>
</evidence>
<reference evidence="1 2" key="1">
    <citation type="submission" date="2017-02" db="EMBL/GenBank/DDBJ databases">
        <authorList>
            <person name="Peterson S.W."/>
        </authorList>
    </citation>
    <scope>NUCLEOTIDE SEQUENCE [LARGE SCALE GENOMIC DNA]</scope>
    <source>
        <strain evidence="1 2">LSP_Lj1</strain>
    </source>
</reference>
<dbReference type="RefSeq" id="WP_094765995.1">
    <property type="nucleotide sequence ID" value="NZ_FUKQ01000059.1"/>
</dbReference>
<protein>
    <submittedName>
        <fullName evidence="1">Uncharacterized protein</fullName>
    </submittedName>
</protein>
<gene>
    <name evidence="1" type="ORF">FM114_15255</name>
</gene>